<accession>A0A8H6AZI6</accession>
<comment type="caution">
    <text evidence="2">The sequence shown here is derived from an EMBL/GenBank/DDBJ whole genome shotgun (WGS) entry which is preliminary data.</text>
</comment>
<reference evidence="2 3" key="1">
    <citation type="journal article" date="2020" name="Phytopathology">
        <title>A high-quality genome resource of Botrytis fragariae, a new and rapidly spreading fungal pathogen causing strawberry gray mold in the U.S.A.</title>
        <authorList>
            <person name="Wu Y."/>
            <person name="Saski C.A."/>
            <person name="Schnabel G."/>
            <person name="Xiao S."/>
            <person name="Hu M."/>
        </authorList>
    </citation>
    <scope>NUCLEOTIDE SEQUENCE [LARGE SCALE GENOMIC DNA]</scope>
    <source>
        <strain evidence="2 3">BVB16</strain>
    </source>
</reference>
<protein>
    <submittedName>
        <fullName evidence="2">Putative lea domain containing protein</fullName>
    </submittedName>
</protein>
<feature type="compositionally biased region" description="Low complexity" evidence="1">
    <location>
        <begin position="72"/>
        <end position="123"/>
    </location>
</feature>
<dbReference type="RefSeq" id="XP_037195599.1">
    <property type="nucleotide sequence ID" value="XM_037333471.1"/>
</dbReference>
<organism evidence="2 3">
    <name type="scientific">Botrytis fragariae</name>
    <dbReference type="NCBI Taxonomy" id="1964551"/>
    <lineage>
        <taxon>Eukaryota</taxon>
        <taxon>Fungi</taxon>
        <taxon>Dikarya</taxon>
        <taxon>Ascomycota</taxon>
        <taxon>Pezizomycotina</taxon>
        <taxon>Leotiomycetes</taxon>
        <taxon>Helotiales</taxon>
        <taxon>Sclerotiniaceae</taxon>
        <taxon>Botrytis</taxon>
    </lineage>
</organism>
<feature type="region of interest" description="Disordered" evidence="1">
    <location>
        <begin position="72"/>
        <end position="147"/>
    </location>
</feature>
<dbReference type="EMBL" id="JABFCT010000004">
    <property type="protein sequence ID" value="KAF5876653.1"/>
    <property type="molecule type" value="Genomic_DNA"/>
</dbReference>
<sequence>MQSITRTLSRQSHLLNPQLRLQATRPFSSTFISRKSATETVKETVHKVDKAVASKIVDGIEVGQTATQKAKAAAGLSASEAKTAASNAASEAQGATSSATGSASGTASELSGKASELAGQAKGKAAELKGGAKGKAAELKGEAKGKL</sequence>
<name>A0A8H6AZI6_9HELO</name>
<dbReference type="OrthoDB" id="4023585at2759"/>
<evidence type="ECO:0000256" key="1">
    <source>
        <dbReference type="SAM" id="MobiDB-lite"/>
    </source>
</evidence>
<proteinExistence type="predicted"/>
<evidence type="ECO:0000313" key="2">
    <source>
        <dbReference type="EMBL" id="KAF5876653.1"/>
    </source>
</evidence>
<dbReference type="GeneID" id="59257163"/>
<gene>
    <name evidence="2" type="ORF">Bfra_003059</name>
</gene>
<dbReference type="Proteomes" id="UP000531561">
    <property type="component" value="Unassembled WGS sequence"/>
</dbReference>
<dbReference type="AlphaFoldDB" id="A0A8H6AZI6"/>
<keyword evidence="3" id="KW-1185">Reference proteome</keyword>
<feature type="compositionally biased region" description="Basic and acidic residues" evidence="1">
    <location>
        <begin position="135"/>
        <end position="147"/>
    </location>
</feature>
<evidence type="ECO:0000313" key="3">
    <source>
        <dbReference type="Proteomes" id="UP000531561"/>
    </source>
</evidence>